<dbReference type="EMBL" id="RCZK01000002">
    <property type="protein sequence ID" value="TPG14343.1"/>
    <property type="molecule type" value="Genomic_DNA"/>
</dbReference>
<feature type="region of interest" description="Disordered" evidence="1">
    <location>
        <begin position="1"/>
        <end position="22"/>
    </location>
</feature>
<evidence type="ECO:0000256" key="1">
    <source>
        <dbReference type="SAM" id="MobiDB-lite"/>
    </source>
</evidence>
<feature type="compositionally biased region" description="Basic and acidic residues" evidence="1">
    <location>
        <begin position="164"/>
        <end position="178"/>
    </location>
</feature>
<evidence type="ECO:0000313" key="2">
    <source>
        <dbReference type="EMBL" id="TPG14343.1"/>
    </source>
</evidence>
<protein>
    <recommendedName>
        <fullName evidence="4">Helix-turn-helix domain-containing protein</fullName>
    </recommendedName>
</protein>
<feature type="region of interest" description="Disordered" evidence="1">
    <location>
        <begin position="164"/>
        <end position="185"/>
    </location>
</feature>
<sequence length="227" mass="25885">MIAGMFRSRPTRTLQPVHRHSRHAGDRELDLWRRYNTFSKSEHNARMRAVEQYDRETKKPGKRNGALGYIALEIMRFMLRLRGKRGGRLDPSLKWLADQLHRSRSAIAAALARLKQHGFLDWVRRTRLVDDPARPEQYVEQISNAYFFGLPKGAADLVRRMLRRPSEEQQRRSDEAARATRAATTSPTAIIAGVTDPALRATLAGLDHVLRSANPLNGLNRPCGDKE</sequence>
<organism evidence="2 3">
    <name type="scientific">Sphingomonas oligophenolica</name>
    <dbReference type="NCBI Taxonomy" id="301154"/>
    <lineage>
        <taxon>Bacteria</taxon>
        <taxon>Pseudomonadati</taxon>
        <taxon>Pseudomonadota</taxon>
        <taxon>Alphaproteobacteria</taxon>
        <taxon>Sphingomonadales</taxon>
        <taxon>Sphingomonadaceae</taxon>
        <taxon>Sphingomonas</taxon>
    </lineage>
</organism>
<dbReference type="Proteomes" id="UP000318413">
    <property type="component" value="Unassembled WGS sequence"/>
</dbReference>
<reference evidence="2 3" key="1">
    <citation type="journal article" date="2019" name="Environ. Microbiol.">
        <title>Species interactions and distinct microbial communities in high Arctic permafrost affected cryosols are associated with the CH4 and CO2 gas fluxes.</title>
        <authorList>
            <person name="Altshuler I."/>
            <person name="Hamel J."/>
            <person name="Turney S."/>
            <person name="Magnuson E."/>
            <person name="Levesque R."/>
            <person name="Greer C."/>
            <person name="Whyte L.G."/>
        </authorList>
    </citation>
    <scope>NUCLEOTIDE SEQUENCE [LARGE SCALE GENOMIC DNA]</scope>
    <source>
        <strain evidence="2 3">S5.1</strain>
    </source>
</reference>
<keyword evidence="3" id="KW-1185">Reference proteome</keyword>
<evidence type="ECO:0000313" key="3">
    <source>
        <dbReference type="Proteomes" id="UP000318413"/>
    </source>
</evidence>
<name>A0A502CND9_9SPHN</name>
<accession>A0A502CND9</accession>
<comment type="caution">
    <text evidence="2">The sequence shown here is derived from an EMBL/GenBank/DDBJ whole genome shotgun (WGS) entry which is preliminary data.</text>
</comment>
<dbReference type="AlphaFoldDB" id="A0A502CND9"/>
<gene>
    <name evidence="2" type="ORF">EAH84_03270</name>
</gene>
<evidence type="ECO:0008006" key="4">
    <source>
        <dbReference type="Google" id="ProtNLM"/>
    </source>
</evidence>
<proteinExistence type="predicted"/>